<organism evidence="1">
    <name type="scientific">marine metagenome</name>
    <dbReference type="NCBI Taxonomy" id="408172"/>
    <lineage>
        <taxon>unclassified sequences</taxon>
        <taxon>metagenomes</taxon>
        <taxon>ecological metagenomes</taxon>
    </lineage>
</organism>
<accession>A0A382MH80</accession>
<dbReference type="EMBL" id="UINC01092769">
    <property type="protein sequence ID" value="SVC46631.1"/>
    <property type="molecule type" value="Genomic_DNA"/>
</dbReference>
<dbReference type="AlphaFoldDB" id="A0A382MH80"/>
<protein>
    <submittedName>
        <fullName evidence="1">Uncharacterized protein</fullName>
    </submittedName>
</protein>
<name>A0A382MH80_9ZZZZ</name>
<evidence type="ECO:0000313" key="1">
    <source>
        <dbReference type="EMBL" id="SVC46631.1"/>
    </source>
</evidence>
<feature type="non-terminal residue" evidence="1">
    <location>
        <position position="1"/>
    </location>
</feature>
<proteinExistence type="predicted"/>
<reference evidence="1" key="1">
    <citation type="submission" date="2018-05" db="EMBL/GenBank/DDBJ databases">
        <authorList>
            <person name="Lanie J.A."/>
            <person name="Ng W.-L."/>
            <person name="Kazmierczak K.M."/>
            <person name="Andrzejewski T.M."/>
            <person name="Davidsen T.M."/>
            <person name="Wayne K.J."/>
            <person name="Tettelin H."/>
            <person name="Glass J.I."/>
            <person name="Rusch D."/>
            <person name="Podicherti R."/>
            <person name="Tsui H.-C.T."/>
            <person name="Winkler M.E."/>
        </authorList>
    </citation>
    <scope>NUCLEOTIDE SEQUENCE</scope>
</reference>
<gene>
    <name evidence="1" type="ORF">METZ01_LOCUS299485</name>
</gene>
<sequence length="69" mass="7563">GFPVGLDIVDKAARIPSWLGRTAKGYYLKYYLKIALDGNDKNTITAALKSISHGGRSWQNRPKAGKVSK</sequence>